<dbReference type="GO" id="GO:0016874">
    <property type="term" value="F:ligase activity"/>
    <property type="evidence" value="ECO:0007669"/>
    <property type="project" value="UniProtKB-KW"/>
</dbReference>
<dbReference type="CDD" id="cd19545">
    <property type="entry name" value="FUM14_C_NRPS-like"/>
    <property type="match status" value="1"/>
</dbReference>
<dbReference type="InterPro" id="IPR036736">
    <property type="entry name" value="ACP-like_sf"/>
</dbReference>
<sequence length="2333" mass="257539">MWRVDHVARGRHRQGAARGFETELSSPVRQTDPSLAEPIKCVRDEAGGFKGGIYLEMGAQEGGSAALPHIHRQDISGYHQWPRPETTLMAPDGLLEAGLEFAGIHDIYLEDLIYSVWAIVSVRHLGSGQRTTTFAVAGGNRPFFKHDGAESGLAGQAFPLILSVPEDVDVLSWVRQVGSLRTEASTHAFIGYEQILKNTSALHPQVKVSITFEDDMQDAMTADDEFPLGRQNHQSNVASLDIMSPAETQLLQEYSKAAIRPSSGLIHRLVEQQARLRPDANAVQFEQDTPLTYSTLNRRSNQLARQIRQYGASYVPVHMHPDAPATRKSFILNDIQAGFVLVDEDTTGELPSELKIGSLLNQSLSKEDNDIAAEQPTSSIAYVIYTSGSTGNPKGVLLEHRAAYNGLLAFPRIADLRQLLFFNPAFSAAQRSIWATLSVGGCLCLASKENLTVHTARTINTMEINSVDITSTAAALLSPDDVPSLRRIALGGEMANPIVVQTWAHRVELLSSYGLSECTQLNWRYRLQRDVSARIIGQPFDTTTSYILAPATTELSPLLVPGELCLGGAQLAREYLNNSEETERRFIRNPFGQGILYRTGDMAVRHADGSIEMIGRIDFQVKINGQRVDPGEPNSIIQIVEGVKHSAVVSALVNKKMVLVAVVVSRVDAEWAALVRKLRSALATRLPLYMTPSFWVPMPSLPLNTNGKVDVSAIQRTVEYLGQSGQLLPERPKTGVEESALTRNEKAVRRLWAKFLSIPESDIFLEDSFISLGGTSLEAIQVVSQLQSEYALSLRVEDIILSDSLSLVASIAQEHLAEGNAEVATAPFALLQEPLSPENFGLSASEIEDAYPVTPFQEAAIANTLMGGTSYIYSRSYSFDGCSRDNVKDALVSLMKMERCLRTTFVPEGTSFLQVVRKTADLPWETSEMDVAEYMRLQTSKSMHPGELWWNAAAFSGNVLVITAHHALFDFWSNEFLVQDLSCLLHGAPLVQRPRFSRYVEYLREHDEATMQMFWKDYLDGAMPSRLGSQIAPENTATGEVGHGLQSAASKRKVTPSVLLYAAWAVVLAITNSTDDIVMGVTLSGRDAPVPGILQMSGPTLMIAPLRVKVDKTSSLEALLDRVQSSLWDIAKHAPYGLRNILKTSRQPKELFDTMANFLIKIPTSSLSPAGLTQLPQSNLGTVEYTKLELRNESLDRVTLTSTLDPGYAQILADSVAAILKASSDAPLTKIGELRLAVRQCIDGFTNHVAGSSPAVECALRQPEMYANGGEDQASVIAESLDYELGYSAIQKIAVSHPSKTAVEEFSRARITYAGLSIKMNQLAGLLRDKGVVLEQVVPMMLEKSINTVVAMFGILVAGGAFLPLGPESPRDRNLGILDDCNASVIVTDRLNAEFFKDTKYDIIVMDALEWDSMPIERQVVPGLSPDSLAYVIYTSGSTGKPKGTLISHKAIVAALEGILDATVDDNSRRILWSLNYTFDGSFYPLFPTLGTGRTLCVAPQNTILANLAEIITTMRIDQVNLTPTMAGLLHPDDVPTLEILATGGEPVTPHMLTVWAPRIKVYTSYGPTEATICVTTKEVTPEMNIRNIGAPFPNTTAMILDPDTMESMPQGSVGELCIAGPQLARGYLNRPEATSKVFHDRSDQRLYRTGDLARLLPNGEIELYGRKDDQVKINGYRMELGEVETVIMQAEIFTQCAVIAATVLKKKQLISFCSTVTQTTGEDIAAADAAGNWLLPPEEAPKIDQIKEQLTTLPQYMVPTLWLPVSQFPLLTSGKIDRKRLTAVVEGMDDSLLKAYLPLEEASEISSEEEQELQSLWSVLFATPAEAIHANSTFHALGGDSISALNLGSMLRRRGYRIQINDILSSRTLREQAALMVKDTENAKTATSRAVQPVNYEPPQAVYERLFQAGVSTNDIEDIYPCSPGQIEFLTQGKKQEQFWQLMAVRTLPDDLDFERWVYLTTQLTKKNQILRALYIHTDPNDPQTAVQVVLKHPVLNLAYRSYRTEEEKQEILEAEWETLFDPSKPFVRYTLLVNSENGTRDLAIKLDHASYDGTLLHIFDDQFKALHQNQPIQKHTPFKDFINHILCTPKQPQLDYWSRVLEDYRFEFPPKITNPKLSQVEVAQIGISVGVNALATSTGVTAPIVFQTAYSLLLAHLSGSRDVGYDNLVTGRNVAIDNPQLIDGNCANFLPFRSRVVDDEPIEGLLKSTQVAFWASTENGLVSLGEIYGALGWDRTTTTARCLFCFQPFEPAPAGQDPMRWIVMKMSKNRMHFNYAIQLEVVKAAEKGEYVLRFGYDKRAFTTEKAQMALGWYTRCLEGMGKRRLVGELGV</sequence>
<dbReference type="InterPro" id="IPR001242">
    <property type="entry name" value="Condensation_dom"/>
</dbReference>
<dbReference type="PROSITE" id="PS00455">
    <property type="entry name" value="AMP_BINDING"/>
    <property type="match status" value="2"/>
</dbReference>
<dbReference type="Gene3D" id="3.30.559.10">
    <property type="entry name" value="Chloramphenicol acetyltransferase-like domain"/>
    <property type="match status" value="2"/>
</dbReference>
<name>A0A4V3UP64_9EURO</name>
<gene>
    <name evidence="8" type="ORF">EYZ11_006636</name>
</gene>
<feature type="region of interest" description="Disordered" evidence="6">
    <location>
        <begin position="1"/>
        <end position="31"/>
    </location>
</feature>
<dbReference type="SUPFAM" id="SSF52777">
    <property type="entry name" value="CoA-dependent acyltransferases"/>
    <property type="match status" value="5"/>
</dbReference>
<dbReference type="Pfam" id="PF00501">
    <property type="entry name" value="AMP-binding"/>
    <property type="match status" value="2"/>
</dbReference>
<keyword evidence="9" id="KW-1185">Reference proteome</keyword>
<dbReference type="PANTHER" id="PTHR45527:SF1">
    <property type="entry name" value="FATTY ACID SYNTHASE"/>
    <property type="match status" value="1"/>
</dbReference>
<dbReference type="GO" id="GO:0043041">
    <property type="term" value="P:amino acid activation for nonribosomal peptide biosynthetic process"/>
    <property type="evidence" value="ECO:0007669"/>
    <property type="project" value="TreeGrafter"/>
</dbReference>
<evidence type="ECO:0000256" key="6">
    <source>
        <dbReference type="SAM" id="MobiDB-lite"/>
    </source>
</evidence>
<evidence type="ECO:0000256" key="1">
    <source>
        <dbReference type="ARBA" id="ARBA00022450"/>
    </source>
</evidence>
<dbReference type="PROSITE" id="PS50075">
    <property type="entry name" value="CARRIER"/>
    <property type="match status" value="2"/>
</dbReference>
<dbReference type="VEuPathDB" id="FungiDB:EYZ11_006636"/>
<evidence type="ECO:0000256" key="2">
    <source>
        <dbReference type="ARBA" id="ARBA00022553"/>
    </source>
</evidence>
<proteinExistence type="inferred from homology"/>
<dbReference type="InterPro" id="IPR042099">
    <property type="entry name" value="ANL_N_sf"/>
</dbReference>
<dbReference type="CDD" id="cd05918">
    <property type="entry name" value="A_NRPS_SidN3_like"/>
    <property type="match status" value="2"/>
</dbReference>
<evidence type="ECO:0000313" key="8">
    <source>
        <dbReference type="EMBL" id="THC93884.1"/>
    </source>
</evidence>
<dbReference type="SUPFAM" id="SSF47336">
    <property type="entry name" value="ACP-like"/>
    <property type="match status" value="2"/>
</dbReference>
<dbReference type="PROSITE" id="PS00012">
    <property type="entry name" value="PHOSPHOPANTETHEINE"/>
    <property type="match status" value="1"/>
</dbReference>
<dbReference type="InterPro" id="IPR009081">
    <property type="entry name" value="PP-bd_ACP"/>
</dbReference>
<dbReference type="InterPro" id="IPR000873">
    <property type="entry name" value="AMP-dep_synth/lig_dom"/>
</dbReference>
<dbReference type="GO" id="GO:0044550">
    <property type="term" value="P:secondary metabolite biosynthetic process"/>
    <property type="evidence" value="ECO:0007669"/>
    <property type="project" value="TreeGrafter"/>
</dbReference>
<dbReference type="InterPro" id="IPR045851">
    <property type="entry name" value="AMP-bd_C_sf"/>
</dbReference>
<dbReference type="Pfam" id="PF00668">
    <property type="entry name" value="Condensation"/>
    <property type="match status" value="2"/>
</dbReference>
<comment type="caution">
    <text evidence="8">The sequence shown here is derived from an EMBL/GenBank/DDBJ whole genome shotgun (WGS) entry which is preliminary data.</text>
</comment>
<dbReference type="FunFam" id="3.40.50.12780:FF:000012">
    <property type="entry name" value="Non-ribosomal peptide synthetase"/>
    <property type="match status" value="1"/>
</dbReference>
<organism evidence="8 9">
    <name type="scientific">Aspergillus tanneri</name>
    <dbReference type="NCBI Taxonomy" id="1220188"/>
    <lineage>
        <taxon>Eukaryota</taxon>
        <taxon>Fungi</taxon>
        <taxon>Dikarya</taxon>
        <taxon>Ascomycota</taxon>
        <taxon>Pezizomycotina</taxon>
        <taxon>Eurotiomycetes</taxon>
        <taxon>Eurotiomycetidae</taxon>
        <taxon>Eurotiales</taxon>
        <taxon>Aspergillaceae</taxon>
        <taxon>Aspergillus</taxon>
        <taxon>Aspergillus subgen. Circumdati</taxon>
    </lineage>
</organism>
<dbReference type="PANTHER" id="PTHR45527">
    <property type="entry name" value="NONRIBOSOMAL PEPTIDE SYNTHETASE"/>
    <property type="match status" value="1"/>
</dbReference>
<dbReference type="InterPro" id="IPR006162">
    <property type="entry name" value="Ppantetheine_attach_site"/>
</dbReference>
<feature type="domain" description="Carrier" evidence="7">
    <location>
        <begin position="1805"/>
        <end position="1881"/>
    </location>
</feature>
<dbReference type="Pfam" id="PF00550">
    <property type="entry name" value="PP-binding"/>
    <property type="match status" value="2"/>
</dbReference>
<dbReference type="Gene3D" id="3.30.559.30">
    <property type="entry name" value="Nonribosomal peptide synthetase, condensation domain"/>
    <property type="match status" value="2"/>
</dbReference>
<dbReference type="NCBIfam" id="TIGR01733">
    <property type="entry name" value="AA-adenyl-dom"/>
    <property type="match status" value="1"/>
</dbReference>
<dbReference type="GO" id="GO:0005737">
    <property type="term" value="C:cytoplasm"/>
    <property type="evidence" value="ECO:0007669"/>
    <property type="project" value="TreeGrafter"/>
</dbReference>
<dbReference type="CDD" id="cd19542">
    <property type="entry name" value="CT_NRPS-like"/>
    <property type="match status" value="1"/>
</dbReference>
<reference evidence="8 9" key="1">
    <citation type="submission" date="2019-03" db="EMBL/GenBank/DDBJ databases">
        <title>The genome sequence of a newly discovered highly antifungal drug resistant Aspergillus species, Aspergillus tanneri NIH 1004.</title>
        <authorList>
            <person name="Mounaud S."/>
            <person name="Singh I."/>
            <person name="Joardar V."/>
            <person name="Pakala S."/>
            <person name="Pakala S."/>
            <person name="Venepally P."/>
            <person name="Hoover J."/>
            <person name="Nierman W."/>
            <person name="Chung J."/>
            <person name="Losada L."/>
        </authorList>
    </citation>
    <scope>NUCLEOTIDE SEQUENCE [LARGE SCALE GENOMIC DNA]</scope>
    <source>
        <strain evidence="8 9">NIH1004</strain>
    </source>
</reference>
<evidence type="ECO:0000256" key="3">
    <source>
        <dbReference type="ARBA" id="ARBA00022598"/>
    </source>
</evidence>
<dbReference type="Gene3D" id="3.30.300.30">
    <property type="match status" value="2"/>
</dbReference>
<dbReference type="InterPro" id="IPR010071">
    <property type="entry name" value="AA_adenyl_dom"/>
</dbReference>
<dbReference type="GO" id="GO:0031177">
    <property type="term" value="F:phosphopantetheine binding"/>
    <property type="evidence" value="ECO:0007669"/>
    <property type="project" value="TreeGrafter"/>
</dbReference>
<feature type="domain" description="Carrier" evidence="7">
    <location>
        <begin position="739"/>
        <end position="816"/>
    </location>
</feature>
<dbReference type="Proteomes" id="UP000308092">
    <property type="component" value="Unassembled WGS sequence"/>
</dbReference>
<evidence type="ECO:0000256" key="4">
    <source>
        <dbReference type="ARBA" id="ARBA00023026"/>
    </source>
</evidence>
<dbReference type="Gene3D" id="3.40.50.12780">
    <property type="entry name" value="N-terminal domain of ligase-like"/>
    <property type="match status" value="2"/>
</dbReference>
<dbReference type="FunFam" id="3.30.300.30:FF:000015">
    <property type="entry name" value="Nonribosomal peptide synthase SidD"/>
    <property type="match status" value="1"/>
</dbReference>
<evidence type="ECO:0000259" key="7">
    <source>
        <dbReference type="PROSITE" id="PS50075"/>
    </source>
</evidence>
<keyword evidence="4" id="KW-0843">Virulence</keyword>
<keyword evidence="2" id="KW-0597">Phosphoprotein</keyword>
<protein>
    <recommendedName>
        <fullName evidence="7">Carrier domain-containing protein</fullName>
    </recommendedName>
</protein>
<comment type="similarity">
    <text evidence="5">Belongs to the NRP synthetase family.</text>
</comment>
<dbReference type="InterPro" id="IPR023213">
    <property type="entry name" value="CAT-like_dom_sf"/>
</dbReference>
<dbReference type="STRING" id="1220188.A0A4V3UP64"/>
<dbReference type="Gene3D" id="1.10.1200.10">
    <property type="entry name" value="ACP-like"/>
    <property type="match status" value="2"/>
</dbReference>
<evidence type="ECO:0000313" key="9">
    <source>
        <dbReference type="Proteomes" id="UP000308092"/>
    </source>
</evidence>
<dbReference type="EMBL" id="SOSA01000238">
    <property type="protein sequence ID" value="THC93884.1"/>
    <property type="molecule type" value="Genomic_DNA"/>
</dbReference>
<accession>A0A4V3UP64</accession>
<dbReference type="SUPFAM" id="SSF56801">
    <property type="entry name" value="Acetyl-CoA synthetase-like"/>
    <property type="match status" value="2"/>
</dbReference>
<dbReference type="InterPro" id="IPR020845">
    <property type="entry name" value="AMP-binding_CS"/>
</dbReference>
<keyword evidence="3" id="KW-0436">Ligase</keyword>
<evidence type="ECO:0000256" key="5">
    <source>
        <dbReference type="ARBA" id="ARBA00029454"/>
    </source>
</evidence>
<keyword evidence="1" id="KW-0596">Phosphopantetheine</keyword>